<reference evidence="2" key="1">
    <citation type="submission" date="2020-02" db="EMBL/GenBank/DDBJ databases">
        <authorList>
            <person name="Meier V. D."/>
        </authorList>
    </citation>
    <scope>NUCLEOTIDE SEQUENCE</scope>
    <source>
        <strain evidence="2">AVDCRST_MAG77</strain>
    </source>
</reference>
<feature type="transmembrane region" description="Helical" evidence="1">
    <location>
        <begin position="78"/>
        <end position="98"/>
    </location>
</feature>
<dbReference type="EMBL" id="CADCTC010000204">
    <property type="protein sequence ID" value="CAA9279801.1"/>
    <property type="molecule type" value="Genomic_DNA"/>
</dbReference>
<name>A0A6J4JK74_9CHLR</name>
<organism evidence="2">
    <name type="scientific">uncultured Chloroflexota bacterium</name>
    <dbReference type="NCBI Taxonomy" id="166587"/>
    <lineage>
        <taxon>Bacteria</taxon>
        <taxon>Bacillati</taxon>
        <taxon>Chloroflexota</taxon>
        <taxon>environmental samples</taxon>
    </lineage>
</organism>
<protein>
    <submittedName>
        <fullName evidence="2">Uncharacterized protein</fullName>
    </submittedName>
</protein>
<dbReference type="AlphaFoldDB" id="A0A6J4JK74"/>
<keyword evidence="1" id="KW-1133">Transmembrane helix</keyword>
<gene>
    <name evidence="2" type="ORF">AVDCRST_MAG77-4301</name>
</gene>
<proteinExistence type="predicted"/>
<sequence length="327" mass="36062">MAGQMAEGAALPAEGDAAGIAGAIPVHERRRSWRERLDEYVSPSDWRFLAILAAVIVVSLALRVLTWDLVADGPRGRFVKVALFAGATVVVIWFLVRLQTARGSWVPLASALVVLLAGDAIHYVRLANPITRGAPIREVAGSFADESARRSWEMEMSGGGQVRFDGPAAVLTSPPSAVAYLRARLQPVPDIATQWWLPVGLAERPRVEQLAWRATVQRTQPYYVVVDVPTLLIQAVGYGIHITYPDERNQLRGHEVQHPVGADGQAHDWRIVRDSRQIAVSIDGRQVWAAPQRGELNQVRLGETKNDREHGGSMRVESVSYRVTLER</sequence>
<feature type="transmembrane region" description="Helical" evidence="1">
    <location>
        <begin position="104"/>
        <end position="124"/>
    </location>
</feature>
<evidence type="ECO:0000313" key="2">
    <source>
        <dbReference type="EMBL" id="CAA9279801.1"/>
    </source>
</evidence>
<evidence type="ECO:0000256" key="1">
    <source>
        <dbReference type="SAM" id="Phobius"/>
    </source>
</evidence>
<keyword evidence="1" id="KW-0472">Membrane</keyword>
<accession>A0A6J4JK74</accession>
<keyword evidence="1" id="KW-0812">Transmembrane</keyword>
<feature type="transmembrane region" description="Helical" evidence="1">
    <location>
        <begin position="46"/>
        <end position="66"/>
    </location>
</feature>